<comment type="caution">
    <text evidence="2">The sequence shown here is derived from an EMBL/GenBank/DDBJ whole genome shotgun (WGS) entry which is preliminary data.</text>
</comment>
<dbReference type="GO" id="GO:0005506">
    <property type="term" value="F:iron ion binding"/>
    <property type="evidence" value="ECO:0007669"/>
    <property type="project" value="TreeGrafter"/>
</dbReference>
<protein>
    <recommendedName>
        <fullName evidence="4">Hydrogenase assembly protein HypC</fullName>
    </recommendedName>
</protein>
<dbReference type="AlphaFoldDB" id="A0A388SEX9"/>
<accession>A0A388SEX9</accession>
<dbReference type="EMBL" id="BGZJ01000001">
    <property type="protein sequence ID" value="GBO94223.1"/>
    <property type="molecule type" value="Genomic_DNA"/>
</dbReference>
<evidence type="ECO:0000313" key="2">
    <source>
        <dbReference type="EMBL" id="GBO94223.1"/>
    </source>
</evidence>
<dbReference type="PANTHER" id="PTHR35177">
    <property type="entry name" value="HYDROGENASE MATURATION FACTOR HYBG"/>
    <property type="match status" value="1"/>
</dbReference>
<reference evidence="2 3" key="1">
    <citation type="journal article" date="2018" name="Int. J. Syst. Evol. Microbiol.">
        <title>Mesosutterella multiformis gen. nov., sp. nov., a member of the family Sutterellaceae and Sutterella megalosphaeroides sp. nov., isolated from human faeces.</title>
        <authorList>
            <person name="Sakamoto M."/>
            <person name="Ikeyama N."/>
            <person name="Kunihiro T."/>
            <person name="Iino T."/>
            <person name="Yuki M."/>
            <person name="Ohkuma M."/>
        </authorList>
    </citation>
    <scope>NUCLEOTIDE SEQUENCE [LARGE SCALE GENOMIC DNA]</scope>
    <source>
        <strain evidence="2 3">4NBBH2</strain>
    </source>
</reference>
<dbReference type="SUPFAM" id="SSF159127">
    <property type="entry name" value="HupF/HypC-like"/>
    <property type="match status" value="1"/>
</dbReference>
<organism evidence="2 3">
    <name type="scientific">Mesosutterella multiformis</name>
    <dbReference type="NCBI Taxonomy" id="2259133"/>
    <lineage>
        <taxon>Bacteria</taxon>
        <taxon>Pseudomonadati</taxon>
        <taxon>Pseudomonadota</taxon>
        <taxon>Betaproteobacteria</taxon>
        <taxon>Burkholderiales</taxon>
        <taxon>Sutterellaceae</taxon>
        <taxon>Mesosutterella</taxon>
    </lineage>
</organism>
<name>A0A388SEX9_9BURK</name>
<evidence type="ECO:0000256" key="1">
    <source>
        <dbReference type="ARBA" id="ARBA00006018"/>
    </source>
</evidence>
<gene>
    <name evidence="2" type="ORF">MESMUL_15770</name>
</gene>
<dbReference type="PRINTS" id="PR00445">
    <property type="entry name" value="HUPFHYPC"/>
</dbReference>
<comment type="similarity">
    <text evidence="1">Belongs to the HupF/HypC family.</text>
</comment>
<evidence type="ECO:0008006" key="4">
    <source>
        <dbReference type="Google" id="ProtNLM"/>
    </source>
</evidence>
<dbReference type="GO" id="GO:0051604">
    <property type="term" value="P:protein maturation"/>
    <property type="evidence" value="ECO:0007669"/>
    <property type="project" value="TreeGrafter"/>
</dbReference>
<proteinExistence type="inferred from homology"/>
<dbReference type="InterPro" id="IPR001109">
    <property type="entry name" value="Hydrogenase_HupF/HypC"/>
</dbReference>
<dbReference type="OrthoDB" id="9806017at2"/>
<dbReference type="Gene3D" id="2.30.30.140">
    <property type="match status" value="1"/>
</dbReference>
<accession>A0A401LMC7</accession>
<sequence length="72" mass="7810">MCIGMPARVVSVNAASAIVEALGMKKTVTTRLLGELQPGDFVTVHADIAYGRISREEYDTAKVLWKKLAKCS</sequence>
<dbReference type="NCBIfam" id="TIGR00074">
    <property type="entry name" value="hypC_hupF"/>
    <property type="match status" value="1"/>
</dbReference>
<dbReference type="PANTHER" id="PTHR35177:SF2">
    <property type="entry name" value="HYDROGENASE MATURATION FACTOR HYBG"/>
    <property type="match status" value="1"/>
</dbReference>
<evidence type="ECO:0000313" key="3">
    <source>
        <dbReference type="Proteomes" id="UP000266091"/>
    </source>
</evidence>
<keyword evidence="3" id="KW-1185">Reference proteome</keyword>
<dbReference type="GO" id="GO:1902670">
    <property type="term" value="F:carbon dioxide binding"/>
    <property type="evidence" value="ECO:0007669"/>
    <property type="project" value="TreeGrafter"/>
</dbReference>
<dbReference type="Proteomes" id="UP000266091">
    <property type="component" value="Unassembled WGS sequence"/>
</dbReference>
<dbReference type="Pfam" id="PF01455">
    <property type="entry name" value="HupF_HypC"/>
    <property type="match status" value="1"/>
</dbReference>